<keyword evidence="5" id="KW-0175">Coiled coil</keyword>
<gene>
    <name evidence="9" type="ORF">AARE701A_LOCUS10174</name>
</gene>
<evidence type="ECO:0000256" key="4">
    <source>
        <dbReference type="ARBA" id="ARBA00023136"/>
    </source>
</evidence>
<feature type="region of interest" description="Disordered" evidence="6">
    <location>
        <begin position="1027"/>
        <end position="1058"/>
    </location>
</feature>
<dbReference type="Proteomes" id="UP000682877">
    <property type="component" value="Chromosome 4"/>
</dbReference>
<reference evidence="9" key="1">
    <citation type="submission" date="2021-01" db="EMBL/GenBank/DDBJ databases">
        <authorList>
            <person name="Bezrukov I."/>
        </authorList>
    </citation>
    <scope>NUCLEOTIDE SEQUENCE</scope>
</reference>
<feature type="region of interest" description="Disordered" evidence="6">
    <location>
        <begin position="457"/>
        <end position="485"/>
    </location>
</feature>
<feature type="compositionally biased region" description="Basic and acidic residues" evidence="6">
    <location>
        <begin position="836"/>
        <end position="848"/>
    </location>
</feature>
<evidence type="ECO:0000256" key="6">
    <source>
        <dbReference type="SAM" id="MobiDB-lite"/>
    </source>
</evidence>
<dbReference type="InterPro" id="IPR039306">
    <property type="entry name" value="MYOB"/>
</dbReference>
<feature type="domain" description="GTD-binding" evidence="8">
    <location>
        <begin position="909"/>
        <end position="1007"/>
    </location>
</feature>
<evidence type="ECO:0000313" key="10">
    <source>
        <dbReference type="Proteomes" id="UP000682877"/>
    </source>
</evidence>
<dbReference type="PROSITE" id="PS51775">
    <property type="entry name" value="GTD_BINDING"/>
    <property type="match status" value="1"/>
</dbReference>
<evidence type="ECO:0000256" key="5">
    <source>
        <dbReference type="SAM" id="Coils"/>
    </source>
</evidence>
<evidence type="ECO:0000259" key="8">
    <source>
        <dbReference type="PROSITE" id="PS51775"/>
    </source>
</evidence>
<evidence type="ECO:0000256" key="3">
    <source>
        <dbReference type="ARBA" id="ARBA00022989"/>
    </source>
</evidence>
<feature type="compositionally biased region" description="Polar residues" evidence="6">
    <location>
        <begin position="1029"/>
        <end position="1058"/>
    </location>
</feature>
<evidence type="ECO:0000313" key="9">
    <source>
        <dbReference type="EMBL" id="CAE6022120.1"/>
    </source>
</evidence>
<accession>A0A8S2A3V6</accession>
<comment type="subcellular location">
    <subcellularLocation>
        <location evidence="1">Membrane</location>
        <topology evidence="1">Single-pass membrane protein</topology>
    </subcellularLocation>
</comment>
<feature type="region of interest" description="Disordered" evidence="6">
    <location>
        <begin position="543"/>
        <end position="607"/>
    </location>
</feature>
<protein>
    <recommendedName>
        <fullName evidence="8">GTD-binding domain-containing protein</fullName>
    </recommendedName>
</protein>
<feature type="compositionally biased region" description="Basic and acidic residues" evidence="6">
    <location>
        <begin position="667"/>
        <end position="679"/>
    </location>
</feature>
<dbReference type="PANTHER" id="PTHR31448:SF39">
    <property type="entry name" value="MYOSIN-BINDING PROTEIN 4-RELATED"/>
    <property type="match status" value="1"/>
</dbReference>
<feature type="coiled-coil region" evidence="5">
    <location>
        <begin position="911"/>
        <end position="945"/>
    </location>
</feature>
<dbReference type="Pfam" id="PF04576">
    <property type="entry name" value="Zein-binding"/>
    <property type="match status" value="1"/>
</dbReference>
<feature type="compositionally biased region" description="Basic and acidic residues" evidence="6">
    <location>
        <begin position="865"/>
        <end position="878"/>
    </location>
</feature>
<organism evidence="9 10">
    <name type="scientific">Arabidopsis arenosa</name>
    <name type="common">Sand rock-cress</name>
    <name type="synonym">Cardaminopsis arenosa</name>
    <dbReference type="NCBI Taxonomy" id="38785"/>
    <lineage>
        <taxon>Eukaryota</taxon>
        <taxon>Viridiplantae</taxon>
        <taxon>Streptophyta</taxon>
        <taxon>Embryophyta</taxon>
        <taxon>Tracheophyta</taxon>
        <taxon>Spermatophyta</taxon>
        <taxon>Magnoliopsida</taxon>
        <taxon>eudicotyledons</taxon>
        <taxon>Gunneridae</taxon>
        <taxon>Pentapetalae</taxon>
        <taxon>rosids</taxon>
        <taxon>malvids</taxon>
        <taxon>Brassicales</taxon>
        <taxon>Brassicaceae</taxon>
        <taxon>Camelineae</taxon>
        <taxon>Arabidopsis</taxon>
    </lineage>
</organism>
<feature type="region of interest" description="Disordered" evidence="6">
    <location>
        <begin position="639"/>
        <end position="894"/>
    </location>
</feature>
<sequence length="1058" mass="118792">MSTETCLPPNSEMVPSSHAKCTTILRVAHALYRTDPRIAYLCVHGALAESKKIDPLAVLSEVAIFNMSLRFWIQRNDETSEQGKFQPHTDLPPLKSFYLDYYEKNVMDVIKIIGNQYTVLKEIESSAWTAANRAINAAIPAREDYSFIQHACKTAGVLFRVLELLSKDVQLPSEFLEADTDVKQLAKIFRPYNLFPLYIGGEYSMKRLPELQAAITALSFPWCTILPMRFDANPSPARGREDLPAKSPILEHKTSGMPAGFGISPRETVVSTSAVPRVDDWFFPATGRFIIIILKMDSNVIFSQNVINGFAPVLTYAACEWFLIFLMFIDALLSYLLVWFARYCRLQMPCFLCSKLLHPLHWRFLLCRNHRSEVSSFMSCQNHGNNLADCRGMCDDCLLSFTKMSGPNPDMNRLLLGKLGYDLLSRSHFAHPRSCSCCNKPWRTRHHTQRLIRLGSRGRNSAGKPNIPAPRHLSRRGSGGSLKKMRDHMATSGSEYVEVGSRSDGMAHVGYTELKIHSDSESEFLFSDDDAFLQITDFNVEPNEKRAHKSRRRKSFEHKKMPNHKQPDLQANQDKNIYVEDKETVESIMPEHNLENRTRQKQPVKAKEHHDVLSELITMSEARPFLLGSPRKYDAGAVAQNENEAEVSGNSSPSGGEFLSPSGENGASREIRNHEHDDPSDFAQNIPSSVMEIEEFEAAMEQKESNHMDVPVSGSVANEPSSDEENGVEGDSKPLISNTMSDSLEQEQSGEEESEVNENNVAEEYFSNEEEDEVNGHTEPLTSNNESGSFAEERSSEEEDGSNIYSAAKDHSSNGEDVDNEESEPMTSNNVTGVVTEEHSDKEEHGDHEETEPLTSLNISNEESSLEHSDKDSSKVTETRNTSNGSPELKHSASVESFVSISSDIEGESLVEVLKLQLEHGRKSLRDLNKELEEERNASAIATNQAMAMITRLQEEKAALHMEALQYLRMMDEQAEHDMDALERANDVLADREKEIQDLEMELEYYRVKYPDEPREEILASMGILGNIEETSVTSPTDETSNKASTDTKLTGSPSAEN</sequence>
<feature type="compositionally biased region" description="Low complexity" evidence="6">
    <location>
        <begin position="854"/>
        <end position="863"/>
    </location>
</feature>
<keyword evidence="4 7" id="KW-0472">Membrane</keyword>
<feature type="compositionally biased region" description="Acidic residues" evidence="6">
    <location>
        <begin position="744"/>
        <end position="756"/>
    </location>
</feature>
<feature type="compositionally biased region" description="Basic residues" evidence="6">
    <location>
        <begin position="546"/>
        <end position="563"/>
    </location>
</feature>
<dbReference type="AlphaFoldDB" id="A0A8S2A3V6"/>
<feature type="coiled-coil region" evidence="5">
    <location>
        <begin position="972"/>
        <end position="1009"/>
    </location>
</feature>
<keyword evidence="10" id="KW-1185">Reference proteome</keyword>
<feature type="transmembrane region" description="Helical" evidence="7">
    <location>
        <begin position="321"/>
        <end position="341"/>
    </location>
</feature>
<dbReference type="InterPro" id="IPR007656">
    <property type="entry name" value="GTD-bd"/>
</dbReference>
<evidence type="ECO:0000256" key="2">
    <source>
        <dbReference type="ARBA" id="ARBA00022692"/>
    </source>
</evidence>
<dbReference type="GO" id="GO:0016020">
    <property type="term" value="C:membrane"/>
    <property type="evidence" value="ECO:0007669"/>
    <property type="project" value="UniProtKB-SubCell"/>
</dbReference>
<dbReference type="PANTHER" id="PTHR31448">
    <property type="entry name" value="MYOSIN-BINDING PROTEIN 2"/>
    <property type="match status" value="1"/>
</dbReference>
<dbReference type="EMBL" id="LR999454">
    <property type="protein sequence ID" value="CAE6022120.1"/>
    <property type="molecule type" value="Genomic_DNA"/>
</dbReference>
<keyword evidence="2 7" id="KW-0812">Transmembrane</keyword>
<evidence type="ECO:0000256" key="7">
    <source>
        <dbReference type="SAM" id="Phobius"/>
    </source>
</evidence>
<evidence type="ECO:0000256" key="1">
    <source>
        <dbReference type="ARBA" id="ARBA00004167"/>
    </source>
</evidence>
<keyword evidence="3 7" id="KW-1133">Transmembrane helix</keyword>
<name>A0A8S2A3V6_ARAAE</name>
<dbReference type="GO" id="GO:0080115">
    <property type="term" value="F:myosin XI tail binding"/>
    <property type="evidence" value="ECO:0007669"/>
    <property type="project" value="UniProtKB-ARBA"/>
</dbReference>
<proteinExistence type="predicted"/>